<dbReference type="InterPro" id="IPR020814">
    <property type="entry name" value="Ribosomal_S6_plastid/chlpt"/>
</dbReference>
<evidence type="ECO:0000256" key="4">
    <source>
        <dbReference type="ARBA" id="ARBA00035104"/>
    </source>
</evidence>
<keyword evidence="9" id="KW-1185">Reference proteome</keyword>
<evidence type="ECO:0000313" key="9">
    <source>
        <dbReference type="Proteomes" id="UP000245461"/>
    </source>
</evidence>
<dbReference type="InterPro" id="IPR035980">
    <property type="entry name" value="Ribosomal_bS6_sf"/>
</dbReference>
<evidence type="ECO:0000313" key="8">
    <source>
        <dbReference type="EMBL" id="PWR22856.1"/>
    </source>
</evidence>
<proteinExistence type="inferred from homology"/>
<comment type="caution">
    <text evidence="8">The sequence shown here is derived from an EMBL/GenBank/DDBJ whole genome shotgun (WGS) entry which is preliminary data.</text>
</comment>
<dbReference type="EMBL" id="QGLE01000005">
    <property type="protein sequence ID" value="PWR22856.1"/>
    <property type="molecule type" value="Genomic_DNA"/>
</dbReference>
<dbReference type="HAMAP" id="MF_00360">
    <property type="entry name" value="Ribosomal_bS6"/>
    <property type="match status" value="1"/>
</dbReference>
<dbReference type="AlphaFoldDB" id="A0A317E9F0"/>
<feature type="compositionally biased region" description="Basic and acidic residues" evidence="7">
    <location>
        <begin position="108"/>
        <end position="139"/>
    </location>
</feature>
<dbReference type="GO" id="GO:0022627">
    <property type="term" value="C:cytosolic small ribosomal subunit"/>
    <property type="evidence" value="ECO:0007669"/>
    <property type="project" value="TreeGrafter"/>
</dbReference>
<dbReference type="NCBIfam" id="TIGR00166">
    <property type="entry name" value="S6"/>
    <property type="match status" value="1"/>
</dbReference>
<keyword evidence="6" id="KW-0694">RNA-binding</keyword>
<dbReference type="InterPro" id="IPR014717">
    <property type="entry name" value="Transl_elong_EF1B/ribsomal_bS6"/>
</dbReference>
<feature type="region of interest" description="Disordered" evidence="7">
    <location>
        <begin position="106"/>
        <end position="139"/>
    </location>
</feature>
<gene>
    <name evidence="6" type="primary">rpsF</name>
    <name evidence="8" type="ORF">DKG74_10555</name>
</gene>
<comment type="function">
    <text evidence="4 6">Binds together with bS18 to 16S ribosomal RNA.</text>
</comment>
<keyword evidence="3 6" id="KW-0687">Ribonucleoprotein</keyword>
<dbReference type="GO" id="GO:0070181">
    <property type="term" value="F:small ribosomal subunit rRNA binding"/>
    <property type="evidence" value="ECO:0007669"/>
    <property type="project" value="TreeGrafter"/>
</dbReference>
<keyword evidence="6" id="KW-0699">rRNA-binding</keyword>
<dbReference type="RefSeq" id="WP_109905488.1">
    <property type="nucleotide sequence ID" value="NZ_QGLE01000005.1"/>
</dbReference>
<evidence type="ECO:0000256" key="6">
    <source>
        <dbReference type="HAMAP-Rule" id="MF_00360"/>
    </source>
</evidence>
<dbReference type="PANTHER" id="PTHR21011:SF1">
    <property type="entry name" value="SMALL RIBOSOMAL SUBUNIT PROTEIN BS6M"/>
    <property type="match status" value="1"/>
</dbReference>
<protein>
    <recommendedName>
        <fullName evidence="5 6">Small ribosomal subunit protein bS6</fullName>
    </recommendedName>
</protein>
<dbReference type="GO" id="GO:0003735">
    <property type="term" value="F:structural constituent of ribosome"/>
    <property type="evidence" value="ECO:0007669"/>
    <property type="project" value="InterPro"/>
</dbReference>
<evidence type="ECO:0000256" key="1">
    <source>
        <dbReference type="ARBA" id="ARBA00009512"/>
    </source>
</evidence>
<sequence length="139" mass="15996">MALYEHVFIARQDVSSAQVETLVEDLTKIIADNGGSIVKTEYWGLRNLAYRIQKNRKGHYVLFHIDAPHAAVAEMERNLRLNEDVIRVLTLRKDELPEGPSIMMQVKAAREERARREATEGRRRDRDGYGDRDEFGAEA</sequence>
<dbReference type="Proteomes" id="UP000245461">
    <property type="component" value="Unassembled WGS sequence"/>
</dbReference>
<organism evidence="8 9">
    <name type="scientific">Zavarzinia aquatilis</name>
    <dbReference type="NCBI Taxonomy" id="2211142"/>
    <lineage>
        <taxon>Bacteria</taxon>
        <taxon>Pseudomonadati</taxon>
        <taxon>Pseudomonadota</taxon>
        <taxon>Alphaproteobacteria</taxon>
        <taxon>Rhodospirillales</taxon>
        <taxon>Zavarziniaceae</taxon>
        <taxon>Zavarzinia</taxon>
    </lineage>
</organism>
<evidence type="ECO:0000256" key="7">
    <source>
        <dbReference type="SAM" id="MobiDB-lite"/>
    </source>
</evidence>
<dbReference type="Gene3D" id="3.30.70.60">
    <property type="match status" value="1"/>
</dbReference>
<dbReference type="GO" id="GO:0006412">
    <property type="term" value="P:translation"/>
    <property type="evidence" value="ECO:0007669"/>
    <property type="project" value="UniProtKB-UniRule"/>
</dbReference>
<comment type="similarity">
    <text evidence="1 6">Belongs to the bacterial ribosomal protein bS6 family.</text>
</comment>
<name>A0A317E9F0_9PROT</name>
<dbReference type="PANTHER" id="PTHR21011">
    <property type="entry name" value="MITOCHONDRIAL 28S RIBOSOMAL PROTEIN S6"/>
    <property type="match status" value="1"/>
</dbReference>
<dbReference type="SUPFAM" id="SSF54995">
    <property type="entry name" value="Ribosomal protein S6"/>
    <property type="match status" value="1"/>
</dbReference>
<evidence type="ECO:0000256" key="5">
    <source>
        <dbReference type="ARBA" id="ARBA00035294"/>
    </source>
</evidence>
<evidence type="ECO:0000256" key="2">
    <source>
        <dbReference type="ARBA" id="ARBA00022980"/>
    </source>
</evidence>
<evidence type="ECO:0000256" key="3">
    <source>
        <dbReference type="ARBA" id="ARBA00023274"/>
    </source>
</evidence>
<dbReference type="OrthoDB" id="9812702at2"/>
<dbReference type="InterPro" id="IPR000529">
    <property type="entry name" value="Ribosomal_bS6"/>
</dbReference>
<accession>A0A317E9F0</accession>
<dbReference type="CDD" id="cd00473">
    <property type="entry name" value="bS6"/>
    <property type="match status" value="1"/>
</dbReference>
<keyword evidence="2 6" id="KW-0689">Ribosomal protein</keyword>
<reference evidence="8 9" key="1">
    <citation type="submission" date="2018-05" db="EMBL/GenBank/DDBJ databases">
        <title>Zavarzinia sp. HR-AS.</title>
        <authorList>
            <person name="Lee Y."/>
            <person name="Jeon C.O."/>
        </authorList>
    </citation>
    <scope>NUCLEOTIDE SEQUENCE [LARGE SCALE GENOMIC DNA]</scope>
    <source>
        <strain evidence="8 9">HR-AS</strain>
    </source>
</reference>
<dbReference type="Pfam" id="PF01250">
    <property type="entry name" value="Ribosomal_S6"/>
    <property type="match status" value="1"/>
</dbReference>